<organism evidence="1 2">
    <name type="scientific">Pistacia integerrima</name>
    <dbReference type="NCBI Taxonomy" id="434235"/>
    <lineage>
        <taxon>Eukaryota</taxon>
        <taxon>Viridiplantae</taxon>
        <taxon>Streptophyta</taxon>
        <taxon>Embryophyta</taxon>
        <taxon>Tracheophyta</taxon>
        <taxon>Spermatophyta</taxon>
        <taxon>Magnoliopsida</taxon>
        <taxon>eudicotyledons</taxon>
        <taxon>Gunneridae</taxon>
        <taxon>Pentapetalae</taxon>
        <taxon>rosids</taxon>
        <taxon>malvids</taxon>
        <taxon>Sapindales</taxon>
        <taxon>Anacardiaceae</taxon>
        <taxon>Pistacia</taxon>
    </lineage>
</organism>
<protein>
    <submittedName>
        <fullName evidence="1">Uncharacterized protein</fullName>
    </submittedName>
</protein>
<comment type="caution">
    <text evidence="1">The sequence shown here is derived from an EMBL/GenBank/DDBJ whole genome shotgun (WGS) entry which is preliminary data.</text>
</comment>
<name>A0ACC0YYN6_9ROSI</name>
<accession>A0ACC0YYN6</accession>
<evidence type="ECO:0000313" key="2">
    <source>
        <dbReference type="Proteomes" id="UP001163603"/>
    </source>
</evidence>
<proteinExistence type="predicted"/>
<reference evidence="2" key="1">
    <citation type="journal article" date="2023" name="G3 (Bethesda)">
        <title>Genome assembly and association tests identify interacting loci associated with vigor, precocity, and sex in interspecific pistachio rootstocks.</title>
        <authorList>
            <person name="Palmer W."/>
            <person name="Jacygrad E."/>
            <person name="Sagayaradj S."/>
            <person name="Cavanaugh K."/>
            <person name="Han R."/>
            <person name="Bertier L."/>
            <person name="Beede B."/>
            <person name="Kafkas S."/>
            <person name="Golino D."/>
            <person name="Preece J."/>
            <person name="Michelmore R."/>
        </authorList>
    </citation>
    <scope>NUCLEOTIDE SEQUENCE [LARGE SCALE GENOMIC DNA]</scope>
</reference>
<evidence type="ECO:0000313" key="1">
    <source>
        <dbReference type="EMBL" id="KAJ0043499.1"/>
    </source>
</evidence>
<keyword evidence="2" id="KW-1185">Reference proteome</keyword>
<dbReference type="EMBL" id="CM047739">
    <property type="protein sequence ID" value="KAJ0043499.1"/>
    <property type="molecule type" value="Genomic_DNA"/>
</dbReference>
<gene>
    <name evidence="1" type="ORF">Pint_17238</name>
</gene>
<dbReference type="Proteomes" id="UP001163603">
    <property type="component" value="Chromosome 4"/>
</dbReference>
<sequence length="81" mass="9414">MCFRSKAKPTSLEFLCLHHLLRYFSQHFVALRFNQERSLLRLPGNFRVKDCKKFKISPYLFSLNLGGIKSNGRNNTVPGIL</sequence>